<evidence type="ECO:0000256" key="2">
    <source>
        <dbReference type="ARBA" id="ARBA00006555"/>
    </source>
</evidence>
<keyword evidence="13" id="KW-1185">Reference proteome</keyword>
<evidence type="ECO:0000256" key="7">
    <source>
        <dbReference type="ARBA" id="ARBA00022927"/>
    </source>
</evidence>
<dbReference type="NCBIfam" id="TIGR01352">
    <property type="entry name" value="tonB_Cterm"/>
    <property type="match status" value="1"/>
</dbReference>
<proteinExistence type="inferred from homology"/>
<dbReference type="RefSeq" id="WP_136873835.1">
    <property type="nucleotide sequence ID" value="NZ_SWBO01000001.1"/>
</dbReference>
<dbReference type="InterPro" id="IPR037682">
    <property type="entry name" value="TonB_C"/>
</dbReference>
<comment type="subcellular location">
    <subcellularLocation>
        <location evidence="1">Cell inner membrane</location>
        <topology evidence="1">Single-pass membrane protein</topology>
        <orientation evidence="1">Periplasmic side</orientation>
    </subcellularLocation>
</comment>
<evidence type="ECO:0000256" key="9">
    <source>
        <dbReference type="ARBA" id="ARBA00023136"/>
    </source>
</evidence>
<sequence length="662" mass="75332">MSWAHYLLQVNIYLVIFYCFYKLLLDKETYFVLNRIYLVASGFFSLAIPFLRFELFSKKVVSDELYISVSELNNVVSNYAIMPQTQEQYDWGRLIVIIYLVGAFLFLLHFLLQLFRVNQLFSKADDNDAFSFLNKKTVAHHLPERATVDLHEDIHIKQLHTLDVIFFEILAIITWFNPIIYFYKKAVKNIHEYLADEAAANFQGDKEQYSLLLLSHAFGVKPNNLTNGFLTKSMIKKRIYMLHKQRSNKVAILKYGLFVPLFALTLILSSATIRKNQQILEVAESIPLNNVNEFVNEAIALPLSVVNLGPTPPDPLQSVQVITKTVNENPITGDAVAEAEDTEKSAQWNNFYKHLGHNIKYPASAAKVGLQGNTIVNFTVKSGKMMNVYPQNELGEGCDEEVINSISNYDDYFGLDGNYSIKVTFKLVGSEIEMKNQQVRTNEDYTDLNNIIITGFLPKKEELSDQTIYNFVSMSIPPNYPGGMYKFYEYLGKNIKYPTMAADNEIQGNVFVSFVVEKDGSLTDIKIDRKLGYGTDEEALRVLKLSKRWNPGMQNGKPVRVKYNIPIKFSLEAERRESKANVVSNIKLKSLNDPKDNPLVILDGEVKEYSIMKDLDSKTIESINVLKSTNATSLYGKKADKGAIIITTKKSLQPSLTLLNRN</sequence>
<comment type="caution">
    <text evidence="12">The sequence shown here is derived from an EMBL/GenBank/DDBJ whole genome shotgun (WGS) entry which is preliminary data.</text>
</comment>
<dbReference type="InterPro" id="IPR008756">
    <property type="entry name" value="Peptidase_M56"/>
</dbReference>
<dbReference type="SUPFAM" id="SSF56935">
    <property type="entry name" value="Porins"/>
    <property type="match status" value="1"/>
</dbReference>
<dbReference type="InterPro" id="IPR037066">
    <property type="entry name" value="Plug_dom_sf"/>
</dbReference>
<evidence type="ECO:0000256" key="1">
    <source>
        <dbReference type="ARBA" id="ARBA00004383"/>
    </source>
</evidence>
<dbReference type="Gene3D" id="3.30.1150.10">
    <property type="match status" value="2"/>
</dbReference>
<evidence type="ECO:0000256" key="10">
    <source>
        <dbReference type="SAM" id="Phobius"/>
    </source>
</evidence>
<feature type="transmembrane region" description="Helical" evidence="10">
    <location>
        <begin position="251"/>
        <end position="271"/>
    </location>
</feature>
<dbReference type="OrthoDB" id="649093at2"/>
<organism evidence="12 13">
    <name type="scientific">Pedobacter cryotolerans</name>
    <dbReference type="NCBI Taxonomy" id="2571270"/>
    <lineage>
        <taxon>Bacteria</taxon>
        <taxon>Pseudomonadati</taxon>
        <taxon>Bacteroidota</taxon>
        <taxon>Sphingobacteriia</taxon>
        <taxon>Sphingobacteriales</taxon>
        <taxon>Sphingobacteriaceae</taxon>
        <taxon>Pedobacter</taxon>
    </lineage>
</organism>
<feature type="transmembrane region" description="Helical" evidence="10">
    <location>
        <begin position="164"/>
        <end position="183"/>
    </location>
</feature>
<evidence type="ECO:0000256" key="8">
    <source>
        <dbReference type="ARBA" id="ARBA00022989"/>
    </source>
</evidence>
<evidence type="ECO:0000313" key="13">
    <source>
        <dbReference type="Proteomes" id="UP000310477"/>
    </source>
</evidence>
<dbReference type="GO" id="GO:0055085">
    <property type="term" value="P:transmembrane transport"/>
    <property type="evidence" value="ECO:0007669"/>
    <property type="project" value="InterPro"/>
</dbReference>
<dbReference type="GO" id="GO:0031992">
    <property type="term" value="F:energy transducer activity"/>
    <property type="evidence" value="ECO:0007669"/>
    <property type="project" value="TreeGrafter"/>
</dbReference>
<dbReference type="Proteomes" id="UP000310477">
    <property type="component" value="Unassembled WGS sequence"/>
</dbReference>
<feature type="transmembrane region" description="Helical" evidence="10">
    <location>
        <begin position="36"/>
        <end position="53"/>
    </location>
</feature>
<comment type="similarity">
    <text evidence="2">Belongs to the TonB family.</text>
</comment>
<evidence type="ECO:0000313" key="12">
    <source>
        <dbReference type="EMBL" id="TKC03329.1"/>
    </source>
</evidence>
<name>A0A4U1CA48_9SPHI</name>
<keyword evidence="9 10" id="KW-0472">Membrane</keyword>
<evidence type="ECO:0000259" key="11">
    <source>
        <dbReference type="PROSITE" id="PS52015"/>
    </source>
</evidence>
<dbReference type="Pfam" id="PF05569">
    <property type="entry name" value="Peptidase_M56"/>
    <property type="match status" value="1"/>
</dbReference>
<evidence type="ECO:0000256" key="6">
    <source>
        <dbReference type="ARBA" id="ARBA00022692"/>
    </source>
</evidence>
<dbReference type="InterPro" id="IPR051045">
    <property type="entry name" value="TonB-dependent_transducer"/>
</dbReference>
<feature type="domain" description="TonB C-terminal" evidence="11">
    <location>
        <begin position="482"/>
        <end position="578"/>
    </location>
</feature>
<evidence type="ECO:0000256" key="5">
    <source>
        <dbReference type="ARBA" id="ARBA00022519"/>
    </source>
</evidence>
<dbReference type="Pfam" id="PF03544">
    <property type="entry name" value="TonB_C"/>
    <property type="match status" value="1"/>
</dbReference>
<dbReference type="Gene3D" id="2.170.130.10">
    <property type="entry name" value="TonB-dependent receptor, plug domain"/>
    <property type="match status" value="1"/>
</dbReference>
<keyword evidence="6 10" id="KW-0812">Transmembrane</keyword>
<reference evidence="12 13" key="1">
    <citation type="submission" date="2019-04" db="EMBL/GenBank/DDBJ databases">
        <title>Pedobacter sp. AR-2-6 sp. nov., isolated from Arctic soil.</title>
        <authorList>
            <person name="Dahal R.H."/>
            <person name="Kim D.-U."/>
        </authorList>
    </citation>
    <scope>NUCLEOTIDE SEQUENCE [LARGE SCALE GENOMIC DNA]</scope>
    <source>
        <strain evidence="12 13">AR-2-6</strain>
    </source>
</reference>
<dbReference type="InterPro" id="IPR006260">
    <property type="entry name" value="TonB/TolA_C"/>
</dbReference>
<dbReference type="GO" id="GO:0015031">
    <property type="term" value="P:protein transport"/>
    <property type="evidence" value="ECO:0007669"/>
    <property type="project" value="UniProtKB-KW"/>
</dbReference>
<feature type="transmembrane region" description="Helical" evidence="10">
    <location>
        <begin position="6"/>
        <end position="24"/>
    </location>
</feature>
<keyword evidence="4" id="KW-1003">Cell membrane</keyword>
<dbReference type="PROSITE" id="PS52015">
    <property type="entry name" value="TONB_CTD"/>
    <property type="match status" value="1"/>
</dbReference>
<keyword evidence="3" id="KW-0813">Transport</keyword>
<keyword evidence="8 10" id="KW-1133">Transmembrane helix</keyword>
<dbReference type="GO" id="GO:0098797">
    <property type="term" value="C:plasma membrane protein complex"/>
    <property type="evidence" value="ECO:0007669"/>
    <property type="project" value="TreeGrafter"/>
</dbReference>
<accession>A0A4U1CA48</accession>
<dbReference type="PANTHER" id="PTHR33446:SF2">
    <property type="entry name" value="PROTEIN TONB"/>
    <property type="match status" value="1"/>
</dbReference>
<dbReference type="SUPFAM" id="SSF74653">
    <property type="entry name" value="TolA/TonB C-terminal domain"/>
    <property type="match status" value="2"/>
</dbReference>
<keyword evidence="7" id="KW-0653">Protein transport</keyword>
<dbReference type="EMBL" id="SWBO01000001">
    <property type="protein sequence ID" value="TKC03329.1"/>
    <property type="molecule type" value="Genomic_DNA"/>
</dbReference>
<evidence type="ECO:0000256" key="4">
    <source>
        <dbReference type="ARBA" id="ARBA00022475"/>
    </source>
</evidence>
<protein>
    <submittedName>
        <fullName evidence="12">TonB family protein</fullName>
    </submittedName>
</protein>
<evidence type="ECO:0000256" key="3">
    <source>
        <dbReference type="ARBA" id="ARBA00022448"/>
    </source>
</evidence>
<keyword evidence="5" id="KW-0997">Cell inner membrane</keyword>
<dbReference type="PANTHER" id="PTHR33446">
    <property type="entry name" value="PROTEIN TONB-RELATED"/>
    <property type="match status" value="1"/>
</dbReference>
<dbReference type="AlphaFoldDB" id="A0A4U1CA48"/>
<feature type="transmembrane region" description="Helical" evidence="10">
    <location>
        <begin position="94"/>
        <end position="115"/>
    </location>
</feature>
<gene>
    <name evidence="12" type="ORF">FA045_01815</name>
</gene>